<dbReference type="AlphaFoldDB" id="A0A6C0UMV2"/>
<feature type="region of interest" description="Disordered" evidence="1">
    <location>
        <begin position="1"/>
        <end position="21"/>
    </location>
</feature>
<evidence type="ECO:0000256" key="1">
    <source>
        <dbReference type="SAM" id="MobiDB-lite"/>
    </source>
</evidence>
<accession>A0A6C0UMV2</accession>
<reference evidence="2 3" key="1">
    <citation type="submission" date="2020-02" db="EMBL/GenBank/DDBJ databases">
        <title>Whole genome sequence of Halogeometricum borinquense strain wsp4.</title>
        <authorList>
            <person name="Verma D.K."/>
            <person name="Gopal K."/>
            <person name="Prasad E.S."/>
        </authorList>
    </citation>
    <scope>NUCLEOTIDE SEQUENCE [LARGE SCALE GENOMIC DNA]</scope>
    <source>
        <strain evidence="3">wsp4</strain>
    </source>
</reference>
<dbReference type="GeneID" id="44080436"/>
<sequence length="99" mass="11297">MIPYEKGSEVSDMGETPEAELEELREKVEELENRSRDGESRVEMEAYDLKVRISSEDATVEELTSLASDEIEMLTQRALIGEYQELEEQSLHGRLFGGE</sequence>
<dbReference type="RefSeq" id="WP_163487000.1">
    <property type="nucleotide sequence ID" value="NZ_CP048739.1"/>
</dbReference>
<name>A0A6C0UMV2_9EURY</name>
<organism evidence="2 3">
    <name type="scientific">Halogeometricum borinquense</name>
    <dbReference type="NCBI Taxonomy" id="60847"/>
    <lineage>
        <taxon>Archaea</taxon>
        <taxon>Methanobacteriati</taxon>
        <taxon>Methanobacteriota</taxon>
        <taxon>Stenosarchaea group</taxon>
        <taxon>Halobacteria</taxon>
        <taxon>Halobacteriales</taxon>
        <taxon>Haloferacaceae</taxon>
        <taxon>Halogeometricum</taxon>
    </lineage>
</organism>
<dbReference type="EMBL" id="CP048739">
    <property type="protein sequence ID" value="QIB75209.1"/>
    <property type="molecule type" value="Genomic_DNA"/>
</dbReference>
<dbReference type="Proteomes" id="UP000465846">
    <property type="component" value="Chromosome"/>
</dbReference>
<evidence type="ECO:0000313" key="3">
    <source>
        <dbReference type="Proteomes" id="UP000465846"/>
    </source>
</evidence>
<gene>
    <name evidence="2" type="ORF">G3I44_13505</name>
</gene>
<protein>
    <submittedName>
        <fullName evidence="2">Uncharacterized protein</fullName>
    </submittedName>
</protein>
<evidence type="ECO:0000313" key="2">
    <source>
        <dbReference type="EMBL" id="QIB75209.1"/>
    </source>
</evidence>
<proteinExistence type="predicted"/>